<evidence type="ECO:0008006" key="12">
    <source>
        <dbReference type="Google" id="ProtNLM"/>
    </source>
</evidence>
<proteinExistence type="inferred from homology"/>
<evidence type="ECO:0000256" key="3">
    <source>
        <dbReference type="ARBA" id="ARBA00022692"/>
    </source>
</evidence>
<dbReference type="Pfam" id="PF12704">
    <property type="entry name" value="MacB_PCD"/>
    <property type="match status" value="1"/>
</dbReference>
<feature type="transmembrane region" description="Helical" evidence="7">
    <location>
        <begin position="373"/>
        <end position="395"/>
    </location>
</feature>
<evidence type="ECO:0000256" key="7">
    <source>
        <dbReference type="SAM" id="Phobius"/>
    </source>
</evidence>
<feature type="transmembrane region" description="Helical" evidence="7">
    <location>
        <begin position="21"/>
        <end position="42"/>
    </location>
</feature>
<dbReference type="InterPro" id="IPR025857">
    <property type="entry name" value="MacB_PCD"/>
</dbReference>
<evidence type="ECO:0000256" key="4">
    <source>
        <dbReference type="ARBA" id="ARBA00022989"/>
    </source>
</evidence>
<dbReference type="AlphaFoldDB" id="A0A1G2PJP7"/>
<feature type="transmembrane region" description="Helical" evidence="7">
    <location>
        <begin position="282"/>
        <end position="307"/>
    </location>
</feature>
<evidence type="ECO:0000259" key="9">
    <source>
        <dbReference type="Pfam" id="PF12704"/>
    </source>
</evidence>
<protein>
    <recommendedName>
        <fullName evidence="12">Multidrug ABC transporter substrate-binding protein</fullName>
    </recommendedName>
</protein>
<keyword evidence="4 7" id="KW-1133">Transmembrane helix</keyword>
<keyword evidence="2" id="KW-1003">Cell membrane</keyword>
<dbReference type="GO" id="GO:0005886">
    <property type="term" value="C:plasma membrane"/>
    <property type="evidence" value="ECO:0007669"/>
    <property type="project" value="UniProtKB-SubCell"/>
</dbReference>
<dbReference type="PANTHER" id="PTHR30572">
    <property type="entry name" value="MEMBRANE COMPONENT OF TRANSPORTER-RELATED"/>
    <property type="match status" value="1"/>
</dbReference>
<evidence type="ECO:0000256" key="1">
    <source>
        <dbReference type="ARBA" id="ARBA00004651"/>
    </source>
</evidence>
<evidence type="ECO:0000259" key="8">
    <source>
        <dbReference type="Pfam" id="PF02687"/>
    </source>
</evidence>
<comment type="similarity">
    <text evidence="6">Belongs to the ABC-4 integral membrane protein family.</text>
</comment>
<dbReference type="PANTHER" id="PTHR30572:SF4">
    <property type="entry name" value="ABC TRANSPORTER PERMEASE YTRF"/>
    <property type="match status" value="1"/>
</dbReference>
<sequence length="412" mass="44007">MTAIDLFRIAVRALSANVSRSLLTILGIVIGITSIMLIVSVGQGAEALILGQLEGFGSRTMFIEPGREPSGPSDLVELFTDSLKEKDVKALSMPGNVPGITDVSPEVIGNYTVNWRNESTRASTIGTTKLFAEILEVFPEEGMFFTDEDLRQRALVAVLGAEVRSKLFGESEAVGQIIKIKNVNFKVVGVIPRLGSTGFFNVDDFIMVPYTAAQQYLTGTDFFQAIVIRVESEDVIDRVALDIAALLRANHGISDPDKDDFHITTPADAAERVSIVTGVLTALLTAVAAISLVVGGIGIMNIMLVSVTERTREIGIRKAVGATNRDILSQFLLEAVLLTATGGVVGILLGVILGYAASFALSAALGASWKFVFPFQAMVIGLLVSTGVGIVFGLYPARRAARLDPVEALRYE</sequence>
<dbReference type="InterPro" id="IPR003838">
    <property type="entry name" value="ABC3_permease_C"/>
</dbReference>
<feature type="transmembrane region" description="Helical" evidence="7">
    <location>
        <begin position="335"/>
        <end position="361"/>
    </location>
</feature>
<accession>A0A1G2PJP7</accession>
<dbReference type="Pfam" id="PF02687">
    <property type="entry name" value="FtsX"/>
    <property type="match status" value="1"/>
</dbReference>
<dbReference type="Proteomes" id="UP000177629">
    <property type="component" value="Unassembled WGS sequence"/>
</dbReference>
<keyword evidence="3 7" id="KW-0812">Transmembrane</keyword>
<evidence type="ECO:0000313" key="11">
    <source>
        <dbReference type="Proteomes" id="UP000177629"/>
    </source>
</evidence>
<evidence type="ECO:0000256" key="6">
    <source>
        <dbReference type="ARBA" id="ARBA00038076"/>
    </source>
</evidence>
<name>A0A1G2PJP7_9BACT</name>
<feature type="domain" description="MacB-like periplasmic core" evidence="9">
    <location>
        <begin position="21"/>
        <end position="245"/>
    </location>
</feature>
<comment type="subcellular location">
    <subcellularLocation>
        <location evidence="1">Cell membrane</location>
        <topology evidence="1">Multi-pass membrane protein</topology>
    </subcellularLocation>
</comment>
<evidence type="ECO:0000256" key="5">
    <source>
        <dbReference type="ARBA" id="ARBA00023136"/>
    </source>
</evidence>
<feature type="domain" description="ABC3 transporter permease C-terminal" evidence="8">
    <location>
        <begin position="287"/>
        <end position="405"/>
    </location>
</feature>
<reference evidence="10 11" key="1">
    <citation type="journal article" date="2016" name="Nat. Commun.">
        <title>Thousands of microbial genomes shed light on interconnected biogeochemical processes in an aquifer system.</title>
        <authorList>
            <person name="Anantharaman K."/>
            <person name="Brown C.T."/>
            <person name="Hug L.A."/>
            <person name="Sharon I."/>
            <person name="Castelle C.J."/>
            <person name="Probst A.J."/>
            <person name="Thomas B.C."/>
            <person name="Singh A."/>
            <person name="Wilkins M.J."/>
            <person name="Karaoz U."/>
            <person name="Brodie E.L."/>
            <person name="Williams K.H."/>
            <person name="Hubbard S.S."/>
            <person name="Banfield J.F."/>
        </authorList>
    </citation>
    <scope>NUCLEOTIDE SEQUENCE [LARGE SCALE GENOMIC DNA]</scope>
</reference>
<dbReference type="InterPro" id="IPR050250">
    <property type="entry name" value="Macrolide_Exporter_MacB"/>
</dbReference>
<evidence type="ECO:0000256" key="2">
    <source>
        <dbReference type="ARBA" id="ARBA00022475"/>
    </source>
</evidence>
<dbReference type="EMBL" id="MHSS01000005">
    <property type="protein sequence ID" value="OHA48554.1"/>
    <property type="molecule type" value="Genomic_DNA"/>
</dbReference>
<evidence type="ECO:0000313" key="10">
    <source>
        <dbReference type="EMBL" id="OHA48554.1"/>
    </source>
</evidence>
<dbReference type="GO" id="GO:0022857">
    <property type="term" value="F:transmembrane transporter activity"/>
    <property type="evidence" value="ECO:0007669"/>
    <property type="project" value="TreeGrafter"/>
</dbReference>
<comment type="caution">
    <text evidence="10">The sequence shown here is derived from an EMBL/GenBank/DDBJ whole genome shotgun (WGS) entry which is preliminary data.</text>
</comment>
<gene>
    <name evidence="10" type="ORF">A2806_00090</name>
</gene>
<keyword evidence="5 7" id="KW-0472">Membrane</keyword>
<organism evidence="10 11">
    <name type="scientific">Candidatus Terrybacteria bacterium RIFCSPHIGHO2_01_FULL_48_17</name>
    <dbReference type="NCBI Taxonomy" id="1802362"/>
    <lineage>
        <taxon>Bacteria</taxon>
        <taxon>Candidatus Terryibacteriota</taxon>
    </lineage>
</organism>
<dbReference type="STRING" id="1802362.A2806_00090"/>